<dbReference type="Pfam" id="PF13912">
    <property type="entry name" value="zf-C2H2_6"/>
    <property type="match status" value="3"/>
</dbReference>
<accession>A0A835IJW3</accession>
<feature type="compositionally biased region" description="Basic and acidic residues" evidence="8">
    <location>
        <begin position="238"/>
        <end position="259"/>
    </location>
</feature>
<keyword evidence="6" id="KW-0804">Transcription</keyword>
<dbReference type="InterPro" id="IPR044653">
    <property type="entry name" value="AZF1/2/3-like"/>
</dbReference>
<dbReference type="SUPFAM" id="SSF57667">
    <property type="entry name" value="beta-beta-alpha zinc fingers"/>
    <property type="match status" value="2"/>
</dbReference>
<feature type="region of interest" description="Disordered" evidence="8">
    <location>
        <begin position="81"/>
        <end position="102"/>
    </location>
</feature>
<keyword evidence="5" id="KW-0805">Transcription regulation</keyword>
<dbReference type="PROSITE" id="PS50157">
    <property type="entry name" value="ZINC_FINGER_C2H2_2"/>
    <property type="match status" value="3"/>
</dbReference>
<keyword evidence="3 7" id="KW-0863">Zinc-finger</keyword>
<evidence type="ECO:0000256" key="4">
    <source>
        <dbReference type="ARBA" id="ARBA00022833"/>
    </source>
</evidence>
<evidence type="ECO:0000256" key="3">
    <source>
        <dbReference type="ARBA" id="ARBA00022771"/>
    </source>
</evidence>
<dbReference type="PANTHER" id="PTHR45988">
    <property type="entry name" value="C2H2 TYPE ZINC FINGER TRANSCRIPTION FACTOR FAMILY-RELATED"/>
    <property type="match status" value="1"/>
</dbReference>
<dbReference type="EMBL" id="JADFTS010000002">
    <property type="protein sequence ID" value="KAF9619131.1"/>
    <property type="molecule type" value="Genomic_DNA"/>
</dbReference>
<keyword evidence="4" id="KW-0862">Zinc</keyword>
<dbReference type="GO" id="GO:0008270">
    <property type="term" value="F:zinc ion binding"/>
    <property type="evidence" value="ECO:0007669"/>
    <property type="project" value="UniProtKB-KW"/>
</dbReference>
<evidence type="ECO:0000313" key="10">
    <source>
        <dbReference type="EMBL" id="KAF9619131.1"/>
    </source>
</evidence>
<gene>
    <name evidence="10" type="ORF">IFM89_005145</name>
</gene>
<dbReference type="PANTHER" id="PTHR45988:SF18">
    <property type="entry name" value="C2H2-TYPE ZINC FINGER FAMILY PROTEIN"/>
    <property type="match status" value="1"/>
</dbReference>
<comment type="caution">
    <text evidence="10">The sequence shown here is derived from an EMBL/GenBank/DDBJ whole genome shotgun (WGS) entry which is preliminary data.</text>
</comment>
<keyword evidence="1" id="KW-0479">Metal-binding</keyword>
<evidence type="ECO:0000256" key="7">
    <source>
        <dbReference type="PROSITE-ProRule" id="PRU00042"/>
    </source>
</evidence>
<feature type="domain" description="C2H2-type" evidence="9">
    <location>
        <begin position="121"/>
        <end position="148"/>
    </location>
</feature>
<dbReference type="AlphaFoldDB" id="A0A835IJW3"/>
<proteinExistence type="predicted"/>
<dbReference type="InterPro" id="IPR036236">
    <property type="entry name" value="Znf_C2H2_sf"/>
</dbReference>
<sequence length="446" mass="48901">MDQQIPHCQPFSKDEEVKQKSHATSTDSEVTKAYYRWAKSDSKDVFQINPAGGDGTIGDRNLDQLSKTKYSSSTAVGLKRVHAAQSESSSYTDKDEVEQNPYHPMKKRKWTIDHKEKSRETDCSVCGKSFPSEKAMHGHMSIHHGKEWREAATPTAIGVTARNSDSSYSRNRTTSVDLMNMSSRGHNNSIVSSLDLTNKGITGDQVPSSSSSLWTPYPRTWPTAKRGRKSRYSSVNNSDEKAEERSSTKEDRRVSRMSRDVMGKKITATNPEAAEVGTSLIGLAQNKVGTSCNNISRCNVCSRSFPSHQALGGHRSSHNKRNKDCSGKNLTENFRVTNKAAGKGSHPCTMCDKSFPTGQALGGHKRCHWGELGPPQVVETPISTSSVVTPLVTEPSQTVVVETPATNLEMIPRVIIEPCQTVVVESPTTTSSKVMRDFDLNGPPVG</sequence>
<feature type="region of interest" description="Disordered" evidence="8">
    <location>
        <begin position="1"/>
        <end position="29"/>
    </location>
</feature>
<dbReference type="GO" id="GO:0003700">
    <property type="term" value="F:DNA-binding transcription factor activity"/>
    <property type="evidence" value="ECO:0007669"/>
    <property type="project" value="InterPro"/>
</dbReference>
<evidence type="ECO:0000256" key="8">
    <source>
        <dbReference type="SAM" id="MobiDB-lite"/>
    </source>
</evidence>
<keyword evidence="2" id="KW-0677">Repeat</keyword>
<dbReference type="GO" id="GO:0005634">
    <property type="term" value="C:nucleus"/>
    <property type="evidence" value="ECO:0007669"/>
    <property type="project" value="TreeGrafter"/>
</dbReference>
<evidence type="ECO:0000313" key="11">
    <source>
        <dbReference type="Proteomes" id="UP000631114"/>
    </source>
</evidence>
<dbReference type="SMART" id="SM00355">
    <property type="entry name" value="ZnF_C2H2"/>
    <property type="match status" value="3"/>
</dbReference>
<name>A0A835IJW3_9MAGN</name>
<dbReference type="PROSITE" id="PS00028">
    <property type="entry name" value="ZINC_FINGER_C2H2_1"/>
    <property type="match status" value="3"/>
</dbReference>
<evidence type="ECO:0000259" key="9">
    <source>
        <dbReference type="PROSITE" id="PS50157"/>
    </source>
</evidence>
<protein>
    <recommendedName>
        <fullName evidence="9">C2H2-type domain-containing protein</fullName>
    </recommendedName>
</protein>
<dbReference type="Proteomes" id="UP000631114">
    <property type="component" value="Unassembled WGS sequence"/>
</dbReference>
<reference evidence="10 11" key="1">
    <citation type="submission" date="2020-10" db="EMBL/GenBank/DDBJ databases">
        <title>The Coptis chinensis genome and diversification of protoberbering-type alkaloids.</title>
        <authorList>
            <person name="Wang B."/>
            <person name="Shu S."/>
            <person name="Song C."/>
            <person name="Liu Y."/>
        </authorList>
    </citation>
    <scope>NUCLEOTIDE SEQUENCE [LARGE SCALE GENOMIC DNA]</scope>
    <source>
        <strain evidence="10">HL-2020</strain>
        <tissue evidence="10">Leaf</tissue>
    </source>
</reference>
<dbReference type="OrthoDB" id="9411774at2759"/>
<evidence type="ECO:0000256" key="2">
    <source>
        <dbReference type="ARBA" id="ARBA00022737"/>
    </source>
</evidence>
<dbReference type="Gene3D" id="3.30.160.60">
    <property type="entry name" value="Classic Zinc Finger"/>
    <property type="match status" value="2"/>
</dbReference>
<evidence type="ECO:0000256" key="1">
    <source>
        <dbReference type="ARBA" id="ARBA00022723"/>
    </source>
</evidence>
<evidence type="ECO:0000256" key="6">
    <source>
        <dbReference type="ARBA" id="ARBA00023163"/>
    </source>
</evidence>
<feature type="region of interest" description="Disordered" evidence="8">
    <location>
        <begin position="201"/>
        <end position="259"/>
    </location>
</feature>
<feature type="compositionally biased region" description="Polar residues" evidence="8">
    <location>
        <begin position="201"/>
        <end position="214"/>
    </location>
</feature>
<dbReference type="InterPro" id="IPR013087">
    <property type="entry name" value="Znf_C2H2_type"/>
</dbReference>
<feature type="domain" description="C2H2-type" evidence="9">
    <location>
        <begin position="346"/>
        <end position="373"/>
    </location>
</feature>
<evidence type="ECO:0000256" key="5">
    <source>
        <dbReference type="ARBA" id="ARBA00023015"/>
    </source>
</evidence>
<feature type="domain" description="C2H2-type" evidence="9">
    <location>
        <begin position="296"/>
        <end position="323"/>
    </location>
</feature>
<dbReference type="GO" id="GO:0000976">
    <property type="term" value="F:transcription cis-regulatory region binding"/>
    <property type="evidence" value="ECO:0007669"/>
    <property type="project" value="TreeGrafter"/>
</dbReference>
<keyword evidence="11" id="KW-1185">Reference proteome</keyword>
<organism evidence="10 11">
    <name type="scientific">Coptis chinensis</name>
    <dbReference type="NCBI Taxonomy" id="261450"/>
    <lineage>
        <taxon>Eukaryota</taxon>
        <taxon>Viridiplantae</taxon>
        <taxon>Streptophyta</taxon>
        <taxon>Embryophyta</taxon>
        <taxon>Tracheophyta</taxon>
        <taxon>Spermatophyta</taxon>
        <taxon>Magnoliopsida</taxon>
        <taxon>Ranunculales</taxon>
        <taxon>Ranunculaceae</taxon>
        <taxon>Coptidoideae</taxon>
        <taxon>Coptis</taxon>
    </lineage>
</organism>